<dbReference type="InterPro" id="IPR029058">
    <property type="entry name" value="AB_hydrolase_fold"/>
</dbReference>
<keyword evidence="6" id="KW-1185">Reference proteome</keyword>
<dbReference type="GO" id="GO:0006629">
    <property type="term" value="P:lipid metabolic process"/>
    <property type="evidence" value="ECO:0007669"/>
    <property type="project" value="InterPro"/>
</dbReference>
<name>A0A367L6A1_9HYPO</name>
<dbReference type="GO" id="GO:0016787">
    <property type="term" value="F:hydrolase activity"/>
    <property type="evidence" value="ECO:0007669"/>
    <property type="project" value="UniProtKB-KW"/>
</dbReference>
<evidence type="ECO:0000313" key="5">
    <source>
        <dbReference type="EMBL" id="RCI09953.1"/>
    </source>
</evidence>
<evidence type="ECO:0000313" key="6">
    <source>
        <dbReference type="Proteomes" id="UP000253664"/>
    </source>
</evidence>
<sequence length="324" mass="34382">MGRRMELGLLLILSVAGLAAGEKKAISQDTFDRLKRYSVLSGITYQKDCPKPPEGITIKKKFNNNANGIIFQDDEANELIVAFRGSSTIQDVATDADFLVQADYASPGVSGCDDCKIHAGFLKSWNAVAKDVISSVQGMLAENPGMKVVVTGHSLGGSLASLAAMSMIGSDIKAEAVTFGQPRTGNQAYADFVDNGVPGFMRVTHADDIVPQIPPKGLASSGYQHHSTEFWQRDRPEAASTFQCQGQEPQDCNLSTKSKLGPDINLIGNLSLGELFTGSASHGNYLGVSMGLFADGESCGGRPNLLQKFTQGFMNLIAPKKGGG</sequence>
<evidence type="ECO:0000256" key="2">
    <source>
        <dbReference type="ARBA" id="ARBA00022801"/>
    </source>
</evidence>
<gene>
    <name evidence="5" type="ORF">L249_8582</name>
</gene>
<dbReference type="SUPFAM" id="SSF53474">
    <property type="entry name" value="alpha/beta-Hydrolases"/>
    <property type="match status" value="1"/>
</dbReference>
<dbReference type="InterPro" id="IPR051299">
    <property type="entry name" value="AB_hydrolase_lip/est"/>
</dbReference>
<evidence type="ECO:0000259" key="4">
    <source>
        <dbReference type="Pfam" id="PF01764"/>
    </source>
</evidence>
<dbReference type="InterPro" id="IPR002921">
    <property type="entry name" value="Fungal_lipase-type"/>
</dbReference>
<comment type="caution">
    <text evidence="5">The sequence shown here is derived from an EMBL/GenBank/DDBJ whole genome shotgun (WGS) entry which is preliminary data.</text>
</comment>
<dbReference type="EMBL" id="LKCN02000013">
    <property type="protein sequence ID" value="RCI09953.1"/>
    <property type="molecule type" value="Genomic_DNA"/>
</dbReference>
<evidence type="ECO:0000256" key="3">
    <source>
        <dbReference type="SAM" id="SignalP"/>
    </source>
</evidence>
<feature type="domain" description="Fungal lipase-type" evidence="4">
    <location>
        <begin position="80"/>
        <end position="216"/>
    </location>
</feature>
<dbReference type="OrthoDB" id="1470350at2759"/>
<keyword evidence="1 3" id="KW-0732">Signal</keyword>
<organism evidence="5 6">
    <name type="scientific">Ophiocordyceps polyrhachis-furcata BCC 54312</name>
    <dbReference type="NCBI Taxonomy" id="1330021"/>
    <lineage>
        <taxon>Eukaryota</taxon>
        <taxon>Fungi</taxon>
        <taxon>Dikarya</taxon>
        <taxon>Ascomycota</taxon>
        <taxon>Pezizomycotina</taxon>
        <taxon>Sordariomycetes</taxon>
        <taxon>Hypocreomycetidae</taxon>
        <taxon>Hypocreales</taxon>
        <taxon>Ophiocordycipitaceae</taxon>
        <taxon>Ophiocordyceps</taxon>
    </lineage>
</organism>
<proteinExistence type="predicted"/>
<evidence type="ECO:0000256" key="1">
    <source>
        <dbReference type="ARBA" id="ARBA00022729"/>
    </source>
</evidence>
<dbReference type="PANTHER" id="PTHR46640">
    <property type="entry name" value="TRIACYLGLYCEROL LIPASE, PUTATIVE (AFU_ORTHOLOGUE AFUA_6G06510)-RELATED"/>
    <property type="match status" value="1"/>
</dbReference>
<feature type="signal peptide" evidence="3">
    <location>
        <begin position="1"/>
        <end position="21"/>
    </location>
</feature>
<dbReference type="Gene3D" id="3.40.50.1820">
    <property type="entry name" value="alpha/beta hydrolase"/>
    <property type="match status" value="1"/>
</dbReference>
<dbReference type="Proteomes" id="UP000253664">
    <property type="component" value="Unassembled WGS sequence"/>
</dbReference>
<dbReference type="PANTHER" id="PTHR46640:SF1">
    <property type="entry name" value="FUNGAL LIPASE-LIKE DOMAIN-CONTAINING PROTEIN-RELATED"/>
    <property type="match status" value="1"/>
</dbReference>
<reference evidence="5 6" key="1">
    <citation type="journal article" date="2015" name="BMC Genomics">
        <title>Insights from the genome of Ophiocordyceps polyrhachis-furcata to pathogenicity and host specificity in insect fungi.</title>
        <authorList>
            <person name="Wichadakul D."/>
            <person name="Kobmoo N."/>
            <person name="Ingsriswang S."/>
            <person name="Tangphatsornruang S."/>
            <person name="Chantasingh D."/>
            <person name="Luangsa-ard J.J."/>
            <person name="Eurwilaichitr L."/>
        </authorList>
    </citation>
    <scope>NUCLEOTIDE SEQUENCE [LARGE SCALE GENOMIC DNA]</scope>
    <source>
        <strain evidence="5 6">BCC 54312</strain>
    </source>
</reference>
<keyword evidence="2" id="KW-0378">Hydrolase</keyword>
<dbReference type="Pfam" id="PF01764">
    <property type="entry name" value="Lipase_3"/>
    <property type="match status" value="1"/>
</dbReference>
<dbReference type="AlphaFoldDB" id="A0A367L6A1"/>
<protein>
    <recommendedName>
        <fullName evidence="4">Fungal lipase-type domain-containing protein</fullName>
    </recommendedName>
</protein>
<dbReference type="CDD" id="cd00519">
    <property type="entry name" value="Lipase_3"/>
    <property type="match status" value="1"/>
</dbReference>
<accession>A0A367L6A1</accession>
<feature type="chain" id="PRO_5016901337" description="Fungal lipase-type domain-containing protein" evidence="3">
    <location>
        <begin position="22"/>
        <end position="324"/>
    </location>
</feature>